<organism evidence="2 3">
    <name type="scientific">Mesorhizobium zhangyense</name>
    <dbReference type="NCBI Taxonomy" id="1776730"/>
    <lineage>
        <taxon>Bacteria</taxon>
        <taxon>Pseudomonadati</taxon>
        <taxon>Pseudomonadota</taxon>
        <taxon>Alphaproteobacteria</taxon>
        <taxon>Hyphomicrobiales</taxon>
        <taxon>Phyllobacteriaceae</taxon>
        <taxon>Mesorhizobium</taxon>
    </lineage>
</organism>
<dbReference type="Proteomes" id="UP000481252">
    <property type="component" value="Unassembled WGS sequence"/>
</dbReference>
<evidence type="ECO:0000313" key="3">
    <source>
        <dbReference type="Proteomes" id="UP000481252"/>
    </source>
</evidence>
<sequence>MEDTFRLDLPTGSISDHSTDRRASVGNGFFSDRLHHELNGGKEEASLLARALGGGTAQQIIDQA</sequence>
<dbReference type="AlphaFoldDB" id="A0A7C9VFR6"/>
<proteinExistence type="predicted"/>
<comment type="caution">
    <text evidence="2">The sequence shown here is derived from an EMBL/GenBank/DDBJ whole genome shotgun (WGS) entry which is preliminary data.</text>
</comment>
<keyword evidence="3" id="KW-1185">Reference proteome</keyword>
<protein>
    <submittedName>
        <fullName evidence="2">Uncharacterized protein</fullName>
    </submittedName>
</protein>
<feature type="region of interest" description="Disordered" evidence="1">
    <location>
        <begin position="1"/>
        <end position="22"/>
    </location>
</feature>
<gene>
    <name evidence="2" type="ORF">G6N74_21625</name>
</gene>
<dbReference type="EMBL" id="JAAKZG010000010">
    <property type="protein sequence ID" value="NGN43670.1"/>
    <property type="molecule type" value="Genomic_DNA"/>
</dbReference>
<reference evidence="2 3" key="1">
    <citation type="submission" date="2020-02" db="EMBL/GenBank/DDBJ databases">
        <title>Genome sequence of the type strain CGMCC 1.15528 of Mesorhizobium zhangyense.</title>
        <authorList>
            <person name="Gao J."/>
            <person name="Sun J."/>
        </authorList>
    </citation>
    <scope>NUCLEOTIDE SEQUENCE [LARGE SCALE GENOMIC DNA]</scope>
    <source>
        <strain evidence="2 3">CGMCC 1.15528</strain>
    </source>
</reference>
<evidence type="ECO:0000256" key="1">
    <source>
        <dbReference type="SAM" id="MobiDB-lite"/>
    </source>
</evidence>
<dbReference type="RefSeq" id="WP_165120075.1">
    <property type="nucleotide sequence ID" value="NZ_JAAKZG010000010.1"/>
</dbReference>
<evidence type="ECO:0000313" key="2">
    <source>
        <dbReference type="EMBL" id="NGN43670.1"/>
    </source>
</evidence>
<name>A0A7C9VFR6_9HYPH</name>
<accession>A0A7C9VFR6</accession>